<dbReference type="Pfam" id="PF14223">
    <property type="entry name" value="Retrotran_gag_2"/>
    <property type="match status" value="1"/>
</dbReference>
<feature type="non-terminal residue" evidence="1">
    <location>
        <position position="1"/>
    </location>
</feature>
<proteinExistence type="predicted"/>
<reference evidence="1" key="1">
    <citation type="submission" date="2014-07" db="EMBL/GenBank/DDBJ databases">
        <title>Identification of a novel salt tolerance gene in wild soybean by whole-genome sequencing.</title>
        <authorList>
            <person name="Lam H.-M."/>
            <person name="Qi X."/>
            <person name="Li M.-W."/>
            <person name="Liu X."/>
            <person name="Xie M."/>
            <person name="Ni M."/>
            <person name="Xu X."/>
        </authorList>
    </citation>
    <scope>NUCLEOTIDE SEQUENCE [LARGE SCALE GENOMIC DNA]</scope>
    <source>
        <tissue evidence="1">Root</tissue>
    </source>
</reference>
<evidence type="ECO:0008006" key="2">
    <source>
        <dbReference type="Google" id="ProtNLM"/>
    </source>
</evidence>
<name>A0A0B2RIX6_GLYSO</name>
<gene>
    <name evidence="1" type="ORF">glysoja_039280</name>
</gene>
<protein>
    <recommendedName>
        <fullName evidence="2">DUF4219 domain-containing protein</fullName>
    </recommendedName>
</protein>
<dbReference type="EMBL" id="KN650266">
    <property type="protein sequence ID" value="KHN32254.1"/>
    <property type="molecule type" value="Genomic_DNA"/>
</dbReference>
<feature type="non-terminal residue" evidence="1">
    <location>
        <position position="152"/>
    </location>
</feature>
<dbReference type="AlphaFoldDB" id="A0A0B2RIX6"/>
<accession>A0A0B2RIX6</accession>
<dbReference type="Proteomes" id="UP000053555">
    <property type="component" value="Unassembled WGS sequence"/>
</dbReference>
<dbReference type="PANTHER" id="PTHR35317:SF28">
    <property type="entry name" value="ZINC FINGER, CCHC-TYPE, RIBONUCLEASE H-LIKE DOMAIN, GAG-PRE-INTEGRASE DOMAIN PROTEIN-RELATED"/>
    <property type="match status" value="1"/>
</dbReference>
<organism evidence="1">
    <name type="scientific">Glycine soja</name>
    <name type="common">Wild soybean</name>
    <dbReference type="NCBI Taxonomy" id="3848"/>
    <lineage>
        <taxon>Eukaryota</taxon>
        <taxon>Viridiplantae</taxon>
        <taxon>Streptophyta</taxon>
        <taxon>Embryophyta</taxon>
        <taxon>Tracheophyta</taxon>
        <taxon>Spermatophyta</taxon>
        <taxon>Magnoliopsida</taxon>
        <taxon>eudicotyledons</taxon>
        <taxon>Gunneridae</taxon>
        <taxon>Pentapetalae</taxon>
        <taxon>rosids</taxon>
        <taxon>fabids</taxon>
        <taxon>Fabales</taxon>
        <taxon>Fabaceae</taxon>
        <taxon>Papilionoideae</taxon>
        <taxon>50 kb inversion clade</taxon>
        <taxon>NPAAA clade</taxon>
        <taxon>indigoferoid/millettioid clade</taxon>
        <taxon>Phaseoleae</taxon>
        <taxon>Glycine</taxon>
        <taxon>Glycine subgen. Soja</taxon>
    </lineage>
</organism>
<sequence>SLPTTLPILDGKNWSRWCIQMRVILGYQEVLEIVEEGFPALGEAPTAAERTAFKENKKRDCKAMYILHQCVDEAHFEKIAEASSAHAAWEILETANEGAAKVKKAYGEELKTLTIVEKILRCLAPRFDHVVVAMEESGKVESMTIAALQGSL</sequence>
<evidence type="ECO:0000313" key="1">
    <source>
        <dbReference type="EMBL" id="KHN32254.1"/>
    </source>
</evidence>
<dbReference type="PANTHER" id="PTHR35317">
    <property type="entry name" value="OS04G0629600 PROTEIN"/>
    <property type="match status" value="1"/>
</dbReference>